<name>A0ABT7WPE9_9GAMM</name>
<evidence type="ECO:0000313" key="2">
    <source>
        <dbReference type="Proteomes" id="UP001168524"/>
    </source>
</evidence>
<accession>A0ABT7WPE9</accession>
<comment type="caution">
    <text evidence="1">The sequence shown here is derived from an EMBL/GenBank/DDBJ whole genome shotgun (WGS) entry which is preliminary data.</text>
</comment>
<organism evidence="1 2">
    <name type="scientific">Acinetobacter thutiue</name>
    <dbReference type="NCBI Taxonomy" id="2998078"/>
    <lineage>
        <taxon>Bacteria</taxon>
        <taxon>Pseudomonadati</taxon>
        <taxon>Pseudomonadota</taxon>
        <taxon>Gammaproteobacteria</taxon>
        <taxon>Moraxellales</taxon>
        <taxon>Moraxellaceae</taxon>
        <taxon>Acinetobacter</taxon>
    </lineage>
</organism>
<gene>
    <name evidence="1" type="ORF">QTA56_09955</name>
</gene>
<dbReference type="Proteomes" id="UP001168524">
    <property type="component" value="Unassembled WGS sequence"/>
</dbReference>
<proteinExistence type="predicted"/>
<dbReference type="RefSeq" id="WP_267980805.1">
    <property type="nucleotide sequence ID" value="NZ_JAPQKF010000003.1"/>
</dbReference>
<reference evidence="1" key="1">
    <citation type="submission" date="2023-06" db="EMBL/GenBank/DDBJ databases">
        <title>Two novel species of Acinetobacter isolated from motorbike repairing workshop in Vietnam.</title>
        <authorList>
            <person name="Le N.T.T."/>
        </authorList>
    </citation>
    <scope>NUCLEOTIDE SEQUENCE</scope>
    <source>
        <strain evidence="1">VNH17</strain>
    </source>
</reference>
<evidence type="ECO:0000313" key="1">
    <source>
        <dbReference type="EMBL" id="MDN0014555.1"/>
    </source>
</evidence>
<sequence>MLSTKILKLRLSRIEKGKEHLSTQDKLMLVSMESPDLSANFFLRLFKMSLPKEWKFRHETEEDILYSTQLIQLVEDEFIPAYETHARKHAWYEQCLMYRLNFITPQPTQQQINIYLRQLDPCLDQQPKLDLLHHFQQQYPSAQHAVALAKSYAGAGQYAQAITQYEWAAQQSIQRSEVAFYGYIDCLLKRNQPEYKPQLSDVEYAVELLNQYGKPIDQKTHAMLLQRAVSLLLPANILQTRATETNILADVGRGLNSLGKSLGGILGGRELHLPYSQDVIASAPQLLIDQTILASLVHSNNMQAALKRILNPENDLAITQDNAEQQLGCLWLAVQANPDILKLLDQPEQLTTTLTNTKALDETTLNLGSIQTILEQGLMAYLGDIRLDKHHPERTALYDQRDVVVAEMTAFAQWFHQDILKVYLEQQSKRLQHMLRLLREQTVEAGLTSGLFAYQFEQQQRAQDLFNWMQQKLEKGNDFDRMQAAWVALREIVHFHLEGVERKIELLEQALDKYKTIRLEQVWVRPEQPETTSIKEDEK</sequence>
<keyword evidence="2" id="KW-1185">Reference proteome</keyword>
<dbReference type="EMBL" id="JAUDZE010000003">
    <property type="protein sequence ID" value="MDN0014555.1"/>
    <property type="molecule type" value="Genomic_DNA"/>
</dbReference>
<protein>
    <submittedName>
        <fullName evidence="1">Uncharacterized protein</fullName>
    </submittedName>
</protein>